<proteinExistence type="predicted"/>
<feature type="region of interest" description="Disordered" evidence="1">
    <location>
        <begin position="1"/>
        <end position="29"/>
    </location>
</feature>
<dbReference type="AlphaFoldDB" id="A0A1D2JAU5"/>
<reference evidence="2 3" key="1">
    <citation type="submission" date="2016-06" db="EMBL/GenBank/DDBJ databases">
        <authorList>
            <person name="Kjaerup R.B."/>
            <person name="Dalgaard T.S."/>
            <person name="Juul-Madsen H.R."/>
        </authorList>
    </citation>
    <scope>NUCLEOTIDE SEQUENCE [LARGE SCALE GENOMIC DNA]</scope>
    <source>
        <strain evidence="2 3">Pb300</strain>
    </source>
</reference>
<organism evidence="2 3">
    <name type="scientific">Paracoccidioides brasiliensis</name>
    <dbReference type="NCBI Taxonomy" id="121759"/>
    <lineage>
        <taxon>Eukaryota</taxon>
        <taxon>Fungi</taxon>
        <taxon>Dikarya</taxon>
        <taxon>Ascomycota</taxon>
        <taxon>Pezizomycotina</taxon>
        <taxon>Eurotiomycetes</taxon>
        <taxon>Eurotiomycetidae</taxon>
        <taxon>Onygenales</taxon>
        <taxon>Ajellomycetaceae</taxon>
        <taxon>Paracoccidioides</taxon>
    </lineage>
</organism>
<evidence type="ECO:0000313" key="2">
    <source>
        <dbReference type="EMBL" id="ODH24672.1"/>
    </source>
</evidence>
<protein>
    <submittedName>
        <fullName evidence="2">Uncharacterized protein</fullName>
    </submittedName>
</protein>
<evidence type="ECO:0000256" key="1">
    <source>
        <dbReference type="SAM" id="MobiDB-lite"/>
    </source>
</evidence>
<dbReference type="VEuPathDB" id="FungiDB:PADG_12272"/>
<name>A0A1D2JAU5_PARBR</name>
<evidence type="ECO:0000313" key="3">
    <source>
        <dbReference type="Proteomes" id="UP000242814"/>
    </source>
</evidence>
<gene>
    <name evidence="2" type="ORF">ACO22_05292</name>
</gene>
<dbReference type="EMBL" id="LZYO01000230">
    <property type="protein sequence ID" value="ODH24672.1"/>
    <property type="molecule type" value="Genomic_DNA"/>
</dbReference>
<dbReference type="Proteomes" id="UP000242814">
    <property type="component" value="Unassembled WGS sequence"/>
</dbReference>
<dbReference type="VEuPathDB" id="FungiDB:PABG_11835"/>
<sequence>MSKPHKLLRNLQDSKIEGDDDQLSPFASPKTVMSDILRRGRLRRGGGGGGGANALFKLQEQTALQLTNVGNLELCKWRSPDQGLEGWDGSSLNRPSIHRILHKQGYPELQDLDQDWQASAVSGLLRSLSPHSVKDLGGKILAELKTT</sequence>
<accession>A0A1D2JAU5</accession>
<comment type="caution">
    <text evidence="2">The sequence shown here is derived from an EMBL/GenBank/DDBJ whole genome shotgun (WGS) entry which is preliminary data.</text>
</comment>